<keyword evidence="4" id="KW-0560">Oxidoreductase</keyword>
<dbReference type="GO" id="GO:0016491">
    <property type="term" value="F:oxidoreductase activity"/>
    <property type="evidence" value="ECO:0007669"/>
    <property type="project" value="UniProtKB-KW"/>
</dbReference>
<evidence type="ECO:0000259" key="6">
    <source>
        <dbReference type="PROSITE" id="PS51387"/>
    </source>
</evidence>
<dbReference type="InterPro" id="IPR016169">
    <property type="entry name" value="FAD-bd_PCMH_sub2"/>
</dbReference>
<organism evidence="7 8">
    <name type="scientific">Lasallia pustulata</name>
    <dbReference type="NCBI Taxonomy" id="136370"/>
    <lineage>
        <taxon>Eukaryota</taxon>
        <taxon>Fungi</taxon>
        <taxon>Dikarya</taxon>
        <taxon>Ascomycota</taxon>
        <taxon>Pezizomycotina</taxon>
        <taxon>Lecanoromycetes</taxon>
        <taxon>OSLEUM clade</taxon>
        <taxon>Umbilicariomycetidae</taxon>
        <taxon>Umbilicariales</taxon>
        <taxon>Umbilicariaceae</taxon>
        <taxon>Lasallia</taxon>
    </lineage>
</organism>
<dbReference type="Pfam" id="PF01565">
    <property type="entry name" value="FAD_binding_4"/>
    <property type="match status" value="1"/>
</dbReference>
<keyword evidence="8" id="KW-1185">Reference proteome</keyword>
<dbReference type="InterPro" id="IPR050416">
    <property type="entry name" value="FAD-linked_Oxidoreductase"/>
</dbReference>
<comment type="similarity">
    <text evidence="1">Belongs to the oxygen-dependent FAD-linked oxidoreductase family.</text>
</comment>
<name>A0A1W5D4I0_9LECA</name>
<dbReference type="Gene3D" id="3.30.465.10">
    <property type="match status" value="1"/>
</dbReference>
<evidence type="ECO:0000256" key="1">
    <source>
        <dbReference type="ARBA" id="ARBA00005466"/>
    </source>
</evidence>
<evidence type="ECO:0000256" key="4">
    <source>
        <dbReference type="ARBA" id="ARBA00023002"/>
    </source>
</evidence>
<dbReference type="AlphaFoldDB" id="A0A1W5D4I0"/>
<evidence type="ECO:0000313" key="7">
    <source>
        <dbReference type="EMBL" id="SLM38048.1"/>
    </source>
</evidence>
<accession>A0A1W5D4I0</accession>
<proteinExistence type="inferred from homology"/>
<feature type="region of interest" description="Disordered" evidence="5">
    <location>
        <begin position="1"/>
        <end position="23"/>
    </location>
</feature>
<dbReference type="PROSITE" id="PS51387">
    <property type="entry name" value="FAD_PCMH"/>
    <property type="match status" value="1"/>
</dbReference>
<dbReference type="InterPro" id="IPR006094">
    <property type="entry name" value="Oxid_FAD_bind_N"/>
</dbReference>
<keyword evidence="3" id="KW-0274">FAD</keyword>
<evidence type="ECO:0000313" key="8">
    <source>
        <dbReference type="Proteomes" id="UP000192927"/>
    </source>
</evidence>
<dbReference type="InterPro" id="IPR036318">
    <property type="entry name" value="FAD-bd_PCMH-like_sf"/>
</dbReference>
<evidence type="ECO:0000256" key="5">
    <source>
        <dbReference type="SAM" id="MobiDB-lite"/>
    </source>
</evidence>
<reference evidence="8" key="1">
    <citation type="submission" date="2017-03" db="EMBL/GenBank/DDBJ databases">
        <authorList>
            <person name="Sharma R."/>
            <person name="Thines M."/>
        </authorList>
    </citation>
    <scope>NUCLEOTIDE SEQUENCE [LARGE SCALE GENOMIC DNA]</scope>
</reference>
<dbReference type="PANTHER" id="PTHR42973:SF4">
    <property type="entry name" value="FAD BINDING DOMAIN PROTEIN"/>
    <property type="match status" value="1"/>
</dbReference>
<dbReference type="EMBL" id="FWEW01002174">
    <property type="protein sequence ID" value="SLM38048.1"/>
    <property type="molecule type" value="Genomic_DNA"/>
</dbReference>
<dbReference type="SUPFAM" id="SSF56176">
    <property type="entry name" value="FAD-binding/transporter-associated domain-like"/>
    <property type="match status" value="1"/>
</dbReference>
<sequence length="263" mass="28624">MRRLRTSQTLQAAKKPDHVDLTSSLPEPTMLSESLASALLDSVIFMHDTAFKHSMNSYWAQQEREVIPACVVRPRNVQQLCTAVTVLKRDVAIGAGTKWMDVSKVLDKKGLAVIGGRNSAVGVGGLTLGGGLSFFSPRFGLVCSNILSYELVLASGFVTTASASTNPDLWRALKGGSNNFGIVTRFTARSFPSTKIWSGFLYMPASQAAKVLAAFHEFVNRADSSDPSTTYDNHAVSMSRAWSGRLSCSRSYRTGYARAMRIR</sequence>
<dbReference type="PANTHER" id="PTHR42973">
    <property type="entry name" value="BINDING OXIDOREDUCTASE, PUTATIVE (AFU_ORTHOLOGUE AFUA_1G17690)-RELATED"/>
    <property type="match status" value="1"/>
</dbReference>
<feature type="domain" description="FAD-binding PCMH-type" evidence="6">
    <location>
        <begin position="5"/>
        <end position="193"/>
    </location>
</feature>
<dbReference type="InterPro" id="IPR016166">
    <property type="entry name" value="FAD-bd_PCMH"/>
</dbReference>
<dbReference type="Proteomes" id="UP000192927">
    <property type="component" value="Unassembled WGS sequence"/>
</dbReference>
<dbReference type="GO" id="GO:0071949">
    <property type="term" value="F:FAD binding"/>
    <property type="evidence" value="ECO:0007669"/>
    <property type="project" value="InterPro"/>
</dbReference>
<evidence type="ECO:0000256" key="2">
    <source>
        <dbReference type="ARBA" id="ARBA00022630"/>
    </source>
</evidence>
<feature type="compositionally biased region" description="Polar residues" evidence="5">
    <location>
        <begin position="1"/>
        <end position="11"/>
    </location>
</feature>
<keyword evidence="2" id="KW-0285">Flavoprotein</keyword>
<evidence type="ECO:0000256" key="3">
    <source>
        <dbReference type="ARBA" id="ARBA00022827"/>
    </source>
</evidence>
<protein>
    <submittedName>
        <fullName evidence="7">Fad binding domain protein</fullName>
    </submittedName>
</protein>